<dbReference type="STRING" id="626937.HMPREF3293_01998"/>
<dbReference type="Gene3D" id="3.10.450.50">
    <property type="match status" value="1"/>
</dbReference>
<comment type="caution">
    <text evidence="1">The sequence shown here is derived from an EMBL/GenBank/DDBJ whole genome shotgun (WGS) entry which is preliminary data.</text>
</comment>
<keyword evidence="2" id="KW-1185">Reference proteome</keyword>
<dbReference type="Proteomes" id="UP000070366">
    <property type="component" value="Unassembled WGS sequence"/>
</dbReference>
<dbReference type="EMBL" id="LSZW01000063">
    <property type="protein sequence ID" value="KXK64759.1"/>
    <property type="molecule type" value="Genomic_DNA"/>
</dbReference>
<dbReference type="InterPro" id="IPR004027">
    <property type="entry name" value="SEC_C_motif"/>
</dbReference>
<evidence type="ECO:0000313" key="1">
    <source>
        <dbReference type="EMBL" id="KXK64759.1"/>
    </source>
</evidence>
<evidence type="ECO:0000313" key="2">
    <source>
        <dbReference type="Proteomes" id="UP000070366"/>
    </source>
</evidence>
<dbReference type="SUPFAM" id="SSF103642">
    <property type="entry name" value="Sec-C motif"/>
    <property type="match status" value="1"/>
</dbReference>
<gene>
    <name evidence="1" type="ORF">HMPREF3293_01998</name>
</gene>
<name>A0A136Q247_9FIRM</name>
<dbReference type="PANTHER" id="PTHR33747">
    <property type="entry name" value="UPF0225 PROTEIN SCO1677"/>
    <property type="match status" value="1"/>
</dbReference>
<proteinExistence type="predicted"/>
<dbReference type="NCBIfam" id="NF004088">
    <property type="entry name" value="PRK05590.1"/>
    <property type="match status" value="1"/>
</dbReference>
<dbReference type="AlphaFoldDB" id="A0A136Q247"/>
<protein>
    <recommendedName>
        <fullName evidence="3">SEC-C domain-containing protein</fullName>
    </recommendedName>
</protein>
<organism evidence="1 2">
    <name type="scientific">Christensenella minuta</name>
    <dbReference type="NCBI Taxonomy" id="626937"/>
    <lineage>
        <taxon>Bacteria</taxon>
        <taxon>Bacillati</taxon>
        <taxon>Bacillota</taxon>
        <taxon>Clostridia</taxon>
        <taxon>Christensenellales</taxon>
        <taxon>Christensenellaceae</taxon>
        <taxon>Christensenella</taxon>
    </lineage>
</organism>
<reference evidence="1 2" key="1">
    <citation type="submission" date="2016-02" db="EMBL/GenBank/DDBJ databases">
        <authorList>
            <person name="Wen L."/>
            <person name="He K."/>
            <person name="Yang H."/>
        </authorList>
    </citation>
    <scope>NUCLEOTIDE SEQUENCE [LARGE SCALE GENOMIC DNA]</scope>
    <source>
        <strain evidence="1 2">DSM 22607</strain>
    </source>
</reference>
<evidence type="ECO:0008006" key="3">
    <source>
        <dbReference type="Google" id="ProtNLM"/>
    </source>
</evidence>
<sequence length="167" mass="19301">MALYEQWKNLAQMAQTPAQQQAFWDDYFSMETDVYEQILGDTSVSYEGTVKEVAEKVGMEPVVFCGFIDGINTSLKKEIDLDTLEEDTDIKLDIDFEKLYFNMHEAKAKWLYTLPQWDEVLPEERRSEITREWRASKQAVSEKTVGRNDPCPCGSGKKYKKCCGKNV</sequence>
<dbReference type="KEGG" id="cmiu:B1H56_05250"/>
<dbReference type="RefSeq" id="WP_066518175.1">
    <property type="nucleotide sequence ID" value="NZ_CABMOF010000001.1"/>
</dbReference>
<dbReference type="PANTHER" id="PTHR33747:SF1">
    <property type="entry name" value="ADENYLATE CYCLASE-ASSOCIATED CAP C-TERMINAL DOMAIN-CONTAINING PROTEIN"/>
    <property type="match status" value="1"/>
</dbReference>
<dbReference type="PATRIC" id="fig|626937.4.peg.1976"/>
<dbReference type="OrthoDB" id="5872at2"/>
<dbReference type="Pfam" id="PF02810">
    <property type="entry name" value="SEC-C"/>
    <property type="match status" value="1"/>
</dbReference>
<accession>A0A136Q247</accession>